<dbReference type="Gene3D" id="3.40.50.1000">
    <property type="entry name" value="HAD superfamily/HAD-like"/>
    <property type="match status" value="1"/>
</dbReference>
<organism evidence="1">
    <name type="scientific">Brassica campestris</name>
    <name type="common">Field mustard</name>
    <dbReference type="NCBI Taxonomy" id="3711"/>
    <lineage>
        <taxon>Eukaryota</taxon>
        <taxon>Viridiplantae</taxon>
        <taxon>Streptophyta</taxon>
        <taxon>Embryophyta</taxon>
        <taxon>Tracheophyta</taxon>
        <taxon>Spermatophyta</taxon>
        <taxon>Magnoliopsida</taxon>
        <taxon>eudicotyledons</taxon>
        <taxon>Gunneridae</taxon>
        <taxon>Pentapetalae</taxon>
        <taxon>rosids</taxon>
        <taxon>malvids</taxon>
        <taxon>Brassicales</taxon>
        <taxon>Brassicaceae</taxon>
        <taxon>Brassiceae</taxon>
        <taxon>Brassica</taxon>
    </lineage>
</organism>
<dbReference type="InterPro" id="IPR023214">
    <property type="entry name" value="HAD_sf"/>
</dbReference>
<gene>
    <name evidence="1" type="ORF">BRAA03T14123Z</name>
</gene>
<dbReference type="PANTHER" id="PTHR48493">
    <property type="entry name" value="UBIQUITIN-LIKE DOMAIN-CONTAINING CTD PHOSPHATASE 1"/>
    <property type="match status" value="1"/>
</dbReference>
<reference evidence="1" key="1">
    <citation type="submission" date="2018-11" db="EMBL/GenBank/DDBJ databases">
        <authorList>
            <consortium name="Genoscope - CEA"/>
            <person name="William W."/>
        </authorList>
    </citation>
    <scope>NUCLEOTIDE SEQUENCE</scope>
</reference>
<dbReference type="AlphaFoldDB" id="A0A3P6A170"/>
<dbReference type="EMBL" id="LR031572">
    <property type="protein sequence ID" value="VDC82905.1"/>
    <property type="molecule type" value="Genomic_DNA"/>
</dbReference>
<dbReference type="InterPro" id="IPR051658">
    <property type="entry name" value="UBLCP1"/>
</dbReference>
<name>A0A3P6A170_BRACM</name>
<sequence length="84" mass="9918">MEDDIIVDQVTSQDIVDDFELGKDEVVDVKDKELNKQKLRRRVDQYKIKLVNPCRKGKKLLVLDIDYTLFDHRYSLCVIVSSIY</sequence>
<protein>
    <recommendedName>
        <fullName evidence="2">FCP1 homology domain-containing protein</fullName>
    </recommendedName>
</protein>
<accession>A0A3P6A170</accession>
<evidence type="ECO:0008006" key="2">
    <source>
        <dbReference type="Google" id="ProtNLM"/>
    </source>
</evidence>
<dbReference type="GO" id="GO:0090364">
    <property type="term" value="P:regulation of proteasome assembly"/>
    <property type="evidence" value="ECO:0007669"/>
    <property type="project" value="InterPro"/>
</dbReference>
<evidence type="ECO:0000313" key="1">
    <source>
        <dbReference type="EMBL" id="VDC82905.1"/>
    </source>
</evidence>
<proteinExistence type="predicted"/>
<dbReference type="PANTHER" id="PTHR48493:SF1">
    <property type="entry name" value="UBIQUITIN-LIKE DOMAIN-CONTAINING CTD PHOSPHATASE 1"/>
    <property type="match status" value="1"/>
</dbReference>